<protein>
    <recommendedName>
        <fullName evidence="4">HCP-like protein</fullName>
    </recommendedName>
</protein>
<dbReference type="GO" id="GO:0032153">
    <property type="term" value="C:cell division site"/>
    <property type="evidence" value="ECO:0007669"/>
    <property type="project" value="TreeGrafter"/>
</dbReference>
<dbReference type="Proteomes" id="UP001234581">
    <property type="component" value="Unassembled WGS sequence"/>
</dbReference>
<evidence type="ECO:0000313" key="2">
    <source>
        <dbReference type="EMBL" id="KAJ8653340.1"/>
    </source>
</evidence>
<dbReference type="EMBL" id="JARTCD010000080">
    <property type="protein sequence ID" value="KAJ8653340.1"/>
    <property type="molecule type" value="Genomic_DNA"/>
</dbReference>
<dbReference type="SMART" id="SM00671">
    <property type="entry name" value="SEL1"/>
    <property type="match status" value="4"/>
</dbReference>
<dbReference type="InterPro" id="IPR011990">
    <property type="entry name" value="TPR-like_helical_dom_sf"/>
</dbReference>
<dbReference type="AlphaFoldDB" id="A0AAD7UVK9"/>
<dbReference type="InterPro" id="IPR052945">
    <property type="entry name" value="Mitotic_Regulator"/>
</dbReference>
<evidence type="ECO:0008006" key="4">
    <source>
        <dbReference type="Google" id="ProtNLM"/>
    </source>
</evidence>
<gene>
    <name evidence="2" type="ORF">O0I10_010991</name>
</gene>
<feature type="region of interest" description="Disordered" evidence="1">
    <location>
        <begin position="82"/>
        <end position="115"/>
    </location>
</feature>
<comment type="caution">
    <text evidence="2">The sequence shown here is derived from an EMBL/GenBank/DDBJ whole genome shotgun (WGS) entry which is preliminary data.</text>
</comment>
<sequence length="331" mass="36562">MFRSRKHTPNTDPKRRFSLLPRSFSGFLRSKKSMESPAPTLPPAFITDDSSITDSSRSVPASPLSAHTAATLTSSIAAESGCYFGPPPPPPTDSIQPPSFNFGGCGGGSSHSNNQHYRSLQRRQGVGGDTLSMPNIHAAADSTDQYLQLGMQCHERGELEKATYYWRLSAENDSPLGLFFYGIALRHGWGCKKNPAIAVRYLQKAAECAVYDLQTGIVKSTTIAKSELILAIYELGVCFRHGWGVPKNLTTASYYFHIAANLGDPDAQNDLAFCYAHGHGVKKDPYKAAMYYRKAERQGHGIVGNSWIWKDKYSIVDDENWDGLSHHHQHH</sequence>
<feature type="compositionally biased region" description="Low complexity" evidence="1">
    <location>
        <begin position="46"/>
        <end position="56"/>
    </location>
</feature>
<dbReference type="Gene3D" id="1.25.40.10">
    <property type="entry name" value="Tetratricopeptide repeat domain"/>
    <property type="match status" value="1"/>
</dbReference>
<dbReference type="InterPro" id="IPR006597">
    <property type="entry name" value="Sel1-like"/>
</dbReference>
<dbReference type="PANTHER" id="PTHR43628:SF1">
    <property type="entry name" value="CHITIN SYNTHASE REGULATORY FACTOR 2-RELATED"/>
    <property type="match status" value="1"/>
</dbReference>
<keyword evidence="3" id="KW-1185">Reference proteome</keyword>
<dbReference type="RefSeq" id="XP_058338254.1">
    <property type="nucleotide sequence ID" value="XM_058490964.1"/>
</dbReference>
<dbReference type="PANTHER" id="PTHR43628">
    <property type="entry name" value="ACTIVATOR OF C KINASE PROTEIN 1-RELATED"/>
    <property type="match status" value="1"/>
</dbReference>
<feature type="region of interest" description="Disordered" evidence="1">
    <location>
        <begin position="28"/>
        <end position="62"/>
    </location>
</feature>
<accession>A0AAD7UVK9</accession>
<dbReference type="SUPFAM" id="SSF81901">
    <property type="entry name" value="HCP-like"/>
    <property type="match status" value="1"/>
</dbReference>
<dbReference type="GeneID" id="83218393"/>
<name>A0AAD7UVK9_9FUNG</name>
<evidence type="ECO:0000256" key="1">
    <source>
        <dbReference type="SAM" id="MobiDB-lite"/>
    </source>
</evidence>
<proteinExistence type="predicted"/>
<reference evidence="2 3" key="1">
    <citation type="submission" date="2023-03" db="EMBL/GenBank/DDBJ databases">
        <title>Genome sequence of Lichtheimia ornata CBS 291.66.</title>
        <authorList>
            <person name="Mohabir J.T."/>
            <person name="Shea T.P."/>
            <person name="Kurbessoian T."/>
            <person name="Berby B."/>
            <person name="Fontaine J."/>
            <person name="Livny J."/>
            <person name="Gnirke A."/>
            <person name="Stajich J.E."/>
            <person name="Cuomo C.A."/>
        </authorList>
    </citation>
    <scope>NUCLEOTIDE SEQUENCE [LARGE SCALE GENOMIC DNA]</scope>
    <source>
        <strain evidence="2">CBS 291.66</strain>
    </source>
</reference>
<evidence type="ECO:0000313" key="3">
    <source>
        <dbReference type="Proteomes" id="UP001234581"/>
    </source>
</evidence>
<dbReference type="GO" id="GO:0010972">
    <property type="term" value="P:negative regulation of G2/M transition of mitotic cell cycle"/>
    <property type="evidence" value="ECO:0007669"/>
    <property type="project" value="TreeGrafter"/>
</dbReference>
<organism evidence="2 3">
    <name type="scientific">Lichtheimia ornata</name>
    <dbReference type="NCBI Taxonomy" id="688661"/>
    <lineage>
        <taxon>Eukaryota</taxon>
        <taxon>Fungi</taxon>
        <taxon>Fungi incertae sedis</taxon>
        <taxon>Mucoromycota</taxon>
        <taxon>Mucoromycotina</taxon>
        <taxon>Mucoromycetes</taxon>
        <taxon>Mucorales</taxon>
        <taxon>Lichtheimiaceae</taxon>
        <taxon>Lichtheimia</taxon>
    </lineage>
</organism>
<dbReference type="Pfam" id="PF08238">
    <property type="entry name" value="Sel1"/>
    <property type="match status" value="4"/>
</dbReference>